<reference evidence="4" key="1">
    <citation type="submission" date="2024-06" db="EMBL/GenBank/DDBJ databases">
        <title>Whole genome PacBio Sequel sequence of Salmonella enterica subsp. enterica.</title>
        <authorList>
            <person name="Hoffmann M."/>
            <person name="Balkey M."/>
            <person name="Luo Y."/>
        </authorList>
    </citation>
    <scope>NUCLEOTIDE SEQUENCE</scope>
    <source>
        <strain evidence="4">ATCC 35640</strain>
    </source>
</reference>
<dbReference type="InterPro" id="IPR036388">
    <property type="entry name" value="WH-like_DNA-bd_sf"/>
</dbReference>
<dbReference type="InterPro" id="IPR036390">
    <property type="entry name" value="WH_DNA-bd_sf"/>
</dbReference>
<dbReference type="InterPro" id="IPR001034">
    <property type="entry name" value="DeoR_HTH"/>
</dbReference>
<name>A0AAU7YFG5_SALET</name>
<sequence length="112" mass="12473">MADYLTTTSIIHRATTRLLQHVDNLVARAARIDLFLYKSGRLSRLSGRQVTLLNITLAEPGKKYSTAGVAEALGVSDNTARNDLRTLARENLLTEISENDLKTVFKVSWDLN</sequence>
<evidence type="ECO:0000256" key="2">
    <source>
        <dbReference type="ARBA" id="ARBA00023163"/>
    </source>
</evidence>
<accession>A0AAU7YFG5</accession>
<dbReference type="Pfam" id="PF08220">
    <property type="entry name" value="HTH_DeoR"/>
    <property type="match status" value="1"/>
</dbReference>
<keyword evidence="2" id="KW-0804">Transcription</keyword>
<dbReference type="GO" id="GO:0003700">
    <property type="term" value="F:DNA-binding transcription factor activity"/>
    <property type="evidence" value="ECO:0007669"/>
    <property type="project" value="InterPro"/>
</dbReference>
<evidence type="ECO:0000259" key="3">
    <source>
        <dbReference type="Pfam" id="PF08220"/>
    </source>
</evidence>
<dbReference type="AlphaFoldDB" id="A0AAU7YFG5"/>
<dbReference type="SUPFAM" id="SSF46785">
    <property type="entry name" value="Winged helix' DNA-binding domain"/>
    <property type="match status" value="1"/>
</dbReference>
<dbReference type="EMBL" id="CP074211">
    <property type="protein sequence ID" value="XBY90034.1"/>
    <property type="molecule type" value="Genomic_DNA"/>
</dbReference>
<organism evidence="4">
    <name type="scientific">Salmonella enterica subsp. enterica serovar Abaetetuba str. ATCC 35640</name>
    <dbReference type="NCBI Taxonomy" id="1208611"/>
    <lineage>
        <taxon>Bacteria</taxon>
        <taxon>Pseudomonadati</taxon>
        <taxon>Pseudomonadota</taxon>
        <taxon>Gammaproteobacteria</taxon>
        <taxon>Enterobacterales</taxon>
        <taxon>Enterobacteriaceae</taxon>
        <taxon>Salmonella</taxon>
    </lineage>
</organism>
<keyword evidence="1" id="KW-0805">Transcription regulation</keyword>
<gene>
    <name evidence="4" type="ORF">JYN52_23915</name>
</gene>
<evidence type="ECO:0000313" key="4">
    <source>
        <dbReference type="EMBL" id="XBY90034.1"/>
    </source>
</evidence>
<evidence type="ECO:0000256" key="1">
    <source>
        <dbReference type="ARBA" id="ARBA00023015"/>
    </source>
</evidence>
<proteinExistence type="predicted"/>
<dbReference type="Gene3D" id="1.10.10.10">
    <property type="entry name" value="Winged helix-like DNA-binding domain superfamily/Winged helix DNA-binding domain"/>
    <property type="match status" value="1"/>
</dbReference>
<feature type="domain" description="HTH deoR-type" evidence="3">
    <location>
        <begin position="63"/>
        <end position="94"/>
    </location>
</feature>
<protein>
    <submittedName>
        <fullName evidence="4">DeoR family transcriptional regulator</fullName>
    </submittedName>
</protein>